<evidence type="ECO:0000313" key="11">
    <source>
        <dbReference type="Proteomes" id="UP000236394"/>
    </source>
</evidence>
<dbReference type="GO" id="GO:0004373">
    <property type="term" value="F:alpha-1,4-glucan glucosyltransferase (UDP-glucose donor) activity"/>
    <property type="evidence" value="ECO:0007669"/>
    <property type="project" value="InterPro"/>
</dbReference>
<evidence type="ECO:0000256" key="5">
    <source>
        <dbReference type="ARBA" id="ARBA00022679"/>
    </source>
</evidence>
<dbReference type="NCBIfam" id="NF001898">
    <property type="entry name" value="PRK00654.1-1"/>
    <property type="match status" value="1"/>
</dbReference>
<dbReference type="InterPro" id="IPR013534">
    <property type="entry name" value="Starch_synth_cat_dom"/>
</dbReference>
<organism evidence="10 11">
    <name type="scientific">Mageeibacillus indolicus</name>
    <dbReference type="NCBI Taxonomy" id="884684"/>
    <lineage>
        <taxon>Bacteria</taxon>
        <taxon>Bacillati</taxon>
        <taxon>Bacillota</taxon>
        <taxon>Clostridia</taxon>
        <taxon>Eubacteriales</taxon>
        <taxon>Oscillospiraceae</taxon>
        <taxon>Mageeibacillus</taxon>
    </lineage>
</organism>
<dbReference type="SUPFAM" id="SSF53756">
    <property type="entry name" value="UDP-Glycosyltransferase/glycogen phosphorylase"/>
    <property type="match status" value="1"/>
</dbReference>
<dbReference type="Pfam" id="PF00534">
    <property type="entry name" value="Glycos_transf_1"/>
    <property type="match status" value="1"/>
</dbReference>
<name>A0A2J8B499_9FIRM</name>
<evidence type="ECO:0000259" key="8">
    <source>
        <dbReference type="Pfam" id="PF00534"/>
    </source>
</evidence>
<dbReference type="CDD" id="cd03791">
    <property type="entry name" value="GT5_Glycogen_synthase_DULL1-like"/>
    <property type="match status" value="1"/>
</dbReference>
<protein>
    <recommendedName>
        <fullName evidence="7">Glycogen synthase</fullName>
        <ecNumber evidence="7">2.4.1.21</ecNumber>
    </recommendedName>
    <alternativeName>
        <fullName evidence="7">Starch [bacterial glycogen] synthase</fullName>
    </alternativeName>
</protein>
<evidence type="ECO:0000256" key="1">
    <source>
        <dbReference type="ARBA" id="ARBA00001478"/>
    </source>
</evidence>
<keyword evidence="4 7" id="KW-0328">Glycosyltransferase</keyword>
<dbReference type="InterPro" id="IPR011835">
    <property type="entry name" value="GS/SS"/>
</dbReference>
<evidence type="ECO:0000256" key="6">
    <source>
        <dbReference type="ARBA" id="ARBA00023056"/>
    </source>
</evidence>
<dbReference type="Gene3D" id="3.40.50.2000">
    <property type="entry name" value="Glycogen Phosphorylase B"/>
    <property type="match status" value="2"/>
</dbReference>
<evidence type="ECO:0000256" key="2">
    <source>
        <dbReference type="ARBA" id="ARBA00002764"/>
    </source>
</evidence>
<dbReference type="GO" id="GO:0009011">
    <property type="term" value="F:alpha-1,4-glucan glucosyltransferase (ADP-glucose donor) activity"/>
    <property type="evidence" value="ECO:0007669"/>
    <property type="project" value="UniProtKB-UniRule"/>
</dbReference>
<dbReference type="NCBIfam" id="TIGR02095">
    <property type="entry name" value="glgA"/>
    <property type="match status" value="1"/>
</dbReference>
<feature type="domain" description="Starch synthase catalytic" evidence="9">
    <location>
        <begin position="2"/>
        <end position="238"/>
    </location>
</feature>
<dbReference type="RefSeq" id="WP_012993509.1">
    <property type="nucleotide sequence ID" value="NZ_NBZD01000001.1"/>
</dbReference>
<dbReference type="Proteomes" id="UP000236394">
    <property type="component" value="Unassembled WGS sequence"/>
</dbReference>
<comment type="function">
    <text evidence="2 7">Synthesizes alpha-1,4-glucan chains using ADP-glucose.</text>
</comment>
<comment type="pathway">
    <text evidence="7">Glycan biosynthesis; glycogen biosynthesis.</text>
</comment>
<evidence type="ECO:0000259" key="9">
    <source>
        <dbReference type="Pfam" id="PF08323"/>
    </source>
</evidence>
<dbReference type="UniPathway" id="UPA00164"/>
<dbReference type="HAMAP" id="MF_00484">
    <property type="entry name" value="Glycogen_synth"/>
    <property type="match status" value="1"/>
</dbReference>
<dbReference type="InterPro" id="IPR001296">
    <property type="entry name" value="Glyco_trans_1"/>
</dbReference>
<dbReference type="EC" id="2.4.1.21" evidence="7"/>
<dbReference type="OMA" id="AHDWPAG"/>
<dbReference type="AlphaFoldDB" id="A0A2J8B499"/>
<dbReference type="Pfam" id="PF08323">
    <property type="entry name" value="Glyco_transf_5"/>
    <property type="match status" value="1"/>
</dbReference>
<feature type="domain" description="Glycosyl transferase family 1" evidence="8">
    <location>
        <begin position="292"/>
        <end position="443"/>
    </location>
</feature>
<evidence type="ECO:0000256" key="4">
    <source>
        <dbReference type="ARBA" id="ARBA00022676"/>
    </source>
</evidence>
<evidence type="ECO:0000256" key="7">
    <source>
        <dbReference type="HAMAP-Rule" id="MF_00484"/>
    </source>
</evidence>
<sequence>MKVLFVSAEVAPLAKVGGLADVAGALPAALNKLGVDTRVIMPLYKRIRDNYGCDLKFMRWTMIKLGWRTMYSGLFRMDLNGVTHYFIDNEYYFGHDAIYLDYDFDIERYCFFQRAVLEAMGAAMDFVPDIIHCNDWQTGLIPALLQAHYHPYGYFNQVKCFFTIHNLKYQGVHSFERIADYCDLSTAFLNDYGILKDGVPNMMKAGIVYADQVTTVSPTYAEEIKQPYYGEGLDGVLSYYSFKLKGILNGIDCREYNPATDSHLVRTYSSSDVKEGKAANKAALQAELGLNAEPDRPLLAMITRMVDQKGMDLLLRVLGEIAGIPTQVVVLGTGEHRYEEGTRICAGYFKENIRACLTFDNALAHRIYAAADIFLMPSLFEPCGLSQLIAMNYGTLPVVRETGGLKDTVTPYNQYTMEGNGFSFTNINAHDFLNVVRNACDLYNDSRDIWDRLVQNAMHKDVSWQKSAECYKELYEGVLNRKD</sequence>
<gene>
    <name evidence="7" type="primary">glgA</name>
    <name evidence="10" type="ORF">B7R76_01545</name>
</gene>
<evidence type="ECO:0000313" key="10">
    <source>
        <dbReference type="EMBL" id="PNH19597.1"/>
    </source>
</evidence>
<keyword evidence="5 7" id="KW-0808">Transferase</keyword>
<proteinExistence type="inferred from homology"/>
<dbReference type="GO" id="GO:0005978">
    <property type="term" value="P:glycogen biosynthetic process"/>
    <property type="evidence" value="ECO:0007669"/>
    <property type="project" value="UniProtKB-UniRule"/>
</dbReference>
<comment type="caution">
    <text evidence="10">The sequence shown here is derived from an EMBL/GenBank/DDBJ whole genome shotgun (WGS) entry which is preliminary data.</text>
</comment>
<keyword evidence="6 7" id="KW-0320">Glycogen biosynthesis</keyword>
<dbReference type="EMBL" id="NBZD01000001">
    <property type="protein sequence ID" value="PNH19597.1"/>
    <property type="molecule type" value="Genomic_DNA"/>
</dbReference>
<dbReference type="PANTHER" id="PTHR45825:SF11">
    <property type="entry name" value="ALPHA AMYLASE DOMAIN-CONTAINING PROTEIN"/>
    <property type="match status" value="1"/>
</dbReference>
<comment type="similarity">
    <text evidence="3 7">Belongs to the glycosyltransferase 1 family. Bacterial/plant glycogen synthase subfamily.</text>
</comment>
<comment type="catalytic activity">
    <reaction evidence="1 7">
        <text>[(1-&gt;4)-alpha-D-glucosyl](n) + ADP-alpha-D-glucose = [(1-&gt;4)-alpha-D-glucosyl](n+1) + ADP + H(+)</text>
        <dbReference type="Rhea" id="RHEA:18189"/>
        <dbReference type="Rhea" id="RHEA-COMP:9584"/>
        <dbReference type="Rhea" id="RHEA-COMP:9587"/>
        <dbReference type="ChEBI" id="CHEBI:15378"/>
        <dbReference type="ChEBI" id="CHEBI:15444"/>
        <dbReference type="ChEBI" id="CHEBI:57498"/>
        <dbReference type="ChEBI" id="CHEBI:456216"/>
        <dbReference type="EC" id="2.4.1.21"/>
    </reaction>
</comment>
<dbReference type="PANTHER" id="PTHR45825">
    <property type="entry name" value="GRANULE-BOUND STARCH SYNTHASE 1, CHLOROPLASTIC/AMYLOPLASTIC"/>
    <property type="match status" value="1"/>
</dbReference>
<evidence type="ECO:0000256" key="3">
    <source>
        <dbReference type="ARBA" id="ARBA00010281"/>
    </source>
</evidence>
<feature type="binding site" evidence="7">
    <location>
        <position position="15"/>
    </location>
    <ligand>
        <name>ADP-alpha-D-glucose</name>
        <dbReference type="ChEBI" id="CHEBI:57498"/>
    </ligand>
</feature>
<reference evidence="11" key="1">
    <citation type="submission" date="2017-04" db="EMBL/GenBank/DDBJ databases">
        <authorList>
            <person name="Bumgarner R.E."/>
            <person name="Fredricks D.N."/>
            <person name="Srinivasan S."/>
        </authorList>
    </citation>
    <scope>NUCLEOTIDE SEQUENCE [LARGE SCALE GENOMIC DNA]</scope>
    <source>
        <strain evidence="11">KA00405</strain>
    </source>
</reference>
<accession>A0A2J8B499</accession>